<dbReference type="EMBL" id="BNCP01000040">
    <property type="protein sequence ID" value="GIL87639.1"/>
    <property type="molecule type" value="Genomic_DNA"/>
</dbReference>
<comment type="caution">
    <text evidence="2">The sequence shown here is derived from an EMBL/GenBank/DDBJ whole genome shotgun (WGS) entry which is preliminary data.</text>
</comment>
<evidence type="ECO:0000256" key="1">
    <source>
        <dbReference type="SAM" id="MobiDB-lite"/>
    </source>
</evidence>
<proteinExistence type="predicted"/>
<reference evidence="2" key="1">
    <citation type="journal article" date="2021" name="Proc. Natl. Acad. Sci. U.S.A.">
        <title>Three genomes in the algal genus Volvox reveal the fate of a haploid sex-determining region after a transition to homothallism.</title>
        <authorList>
            <person name="Yamamoto K."/>
            <person name="Hamaji T."/>
            <person name="Kawai-Toyooka H."/>
            <person name="Matsuzaki R."/>
            <person name="Takahashi F."/>
            <person name="Nishimura Y."/>
            <person name="Kawachi M."/>
            <person name="Noguchi H."/>
            <person name="Minakuchi Y."/>
            <person name="Umen J.G."/>
            <person name="Toyoda A."/>
            <person name="Nozaki H."/>
        </authorList>
    </citation>
    <scope>NUCLEOTIDE SEQUENCE</scope>
    <source>
        <strain evidence="2">NIES-3786</strain>
    </source>
</reference>
<organism evidence="2 3">
    <name type="scientific">Volvox reticuliferus</name>
    <dbReference type="NCBI Taxonomy" id="1737510"/>
    <lineage>
        <taxon>Eukaryota</taxon>
        <taxon>Viridiplantae</taxon>
        <taxon>Chlorophyta</taxon>
        <taxon>core chlorophytes</taxon>
        <taxon>Chlorophyceae</taxon>
        <taxon>CS clade</taxon>
        <taxon>Chlamydomonadales</taxon>
        <taxon>Volvocaceae</taxon>
        <taxon>Volvox</taxon>
    </lineage>
</organism>
<feature type="region of interest" description="Disordered" evidence="1">
    <location>
        <begin position="220"/>
        <end position="257"/>
    </location>
</feature>
<evidence type="ECO:0000313" key="2">
    <source>
        <dbReference type="EMBL" id="GIL87639.1"/>
    </source>
</evidence>
<gene>
    <name evidence="2" type="ORF">Vretifemale_15689</name>
</gene>
<dbReference type="Gene3D" id="3.40.50.1820">
    <property type="entry name" value="alpha/beta hydrolase"/>
    <property type="match status" value="2"/>
</dbReference>
<protein>
    <submittedName>
        <fullName evidence="2">Uncharacterized protein</fullName>
    </submittedName>
</protein>
<name>A0A8J4FUP8_9CHLO</name>
<dbReference type="AlphaFoldDB" id="A0A8J4FUP8"/>
<feature type="compositionally biased region" description="Low complexity" evidence="1">
    <location>
        <begin position="228"/>
        <end position="251"/>
    </location>
</feature>
<keyword evidence="3" id="KW-1185">Reference proteome</keyword>
<dbReference type="OrthoDB" id="408373at2759"/>
<dbReference type="Proteomes" id="UP000747110">
    <property type="component" value="Unassembled WGS sequence"/>
</dbReference>
<accession>A0A8J4FUP8</accession>
<dbReference type="SUPFAM" id="SSF53474">
    <property type="entry name" value="alpha/beta-Hydrolases"/>
    <property type="match status" value="1"/>
</dbReference>
<feature type="non-terminal residue" evidence="2">
    <location>
        <position position="1"/>
    </location>
</feature>
<sequence>ISGAACKGSGSVGRDEGLATCSSGGCGPSPSLLSVPPMSARSESVLARIARKRQAVFPNLEVAKSSLGSKAPFNSWHPQALHAYLACGGLRPLHSSSSSSAAAAACLEFPPKASLATSTSTATCPAISSAACKREGHTQTAAEPSFGAVTLNLDISSNAAAVAAATTASQLTLSCAPENEARVYEALHPPPWRPWQHLRTSFGANPKVAGCSLGADNQGSVARGCDQGSSRSNNSSSNSHGGSSSNASSSRRLADDERHLDHRTLRGSWLAIAVGREVGLHAQLARGGAQVAELVPGARLIRFDSLHHLGPMEDPEAVAAAALQFFRGTDEDQPDSGKDFGGAAVANGSTVVGRAPPAGISVENAPVRNPTYISGDADAFSGADSGTRRSGALGASARQSAAGIAVGVISRM</sequence>
<dbReference type="InterPro" id="IPR029058">
    <property type="entry name" value="AB_hydrolase_fold"/>
</dbReference>
<evidence type="ECO:0000313" key="3">
    <source>
        <dbReference type="Proteomes" id="UP000747110"/>
    </source>
</evidence>